<dbReference type="GO" id="GO:0008017">
    <property type="term" value="F:microtubule binding"/>
    <property type="evidence" value="ECO:0007669"/>
    <property type="project" value="InterPro"/>
</dbReference>
<feature type="binding site" evidence="3">
    <location>
        <begin position="119"/>
        <end position="126"/>
    </location>
    <ligand>
        <name>ATP</name>
        <dbReference type="ChEBI" id="CHEBI:30616"/>
    </ligand>
</feature>
<evidence type="ECO:0000256" key="2">
    <source>
        <dbReference type="ARBA" id="ARBA00022840"/>
    </source>
</evidence>
<dbReference type="GO" id="GO:0007018">
    <property type="term" value="P:microtubule-based movement"/>
    <property type="evidence" value="ECO:0007669"/>
    <property type="project" value="InterPro"/>
</dbReference>
<dbReference type="PRINTS" id="PR00380">
    <property type="entry name" value="KINESINHEAVY"/>
</dbReference>
<organism evidence="6 7">
    <name type="scientific">Starmerella bacillaris</name>
    <name type="common">Yeast</name>
    <name type="synonym">Candida zemplinina</name>
    <dbReference type="NCBI Taxonomy" id="1247836"/>
    <lineage>
        <taxon>Eukaryota</taxon>
        <taxon>Fungi</taxon>
        <taxon>Dikarya</taxon>
        <taxon>Ascomycota</taxon>
        <taxon>Saccharomycotina</taxon>
        <taxon>Dipodascomycetes</taxon>
        <taxon>Dipodascales</taxon>
        <taxon>Trichomonascaceae</taxon>
        <taxon>Starmerella</taxon>
    </lineage>
</organism>
<gene>
    <name evidence="6" type="ORF">DASB73_023010</name>
</gene>
<evidence type="ECO:0000313" key="7">
    <source>
        <dbReference type="Proteomes" id="UP001362899"/>
    </source>
</evidence>
<evidence type="ECO:0000259" key="5">
    <source>
        <dbReference type="PROSITE" id="PS50067"/>
    </source>
</evidence>
<dbReference type="GO" id="GO:0008574">
    <property type="term" value="F:plus-end-directed microtubule motor activity"/>
    <property type="evidence" value="ECO:0007669"/>
    <property type="project" value="TreeGrafter"/>
</dbReference>
<dbReference type="InterPro" id="IPR027640">
    <property type="entry name" value="Kinesin-like_fam"/>
</dbReference>
<keyword evidence="2 3" id="KW-0067">ATP-binding</keyword>
<sequence length="458" mass="51703">MSTRSSQEKLKVFVRVRPFLPSETNADNNKSRFARIASSAPVVQITDSKTLIYNPSELKTILPVNRFTTTRTRVRYDQQYCFDECFDWNTSESTMFSQVAEPLLDSALEGHNSTLFAYGATGCGKSHTVSSINERVGNALFEKIKEQEGMFEYKVSMSYVQLYNEKLLDLIPDGKYQAHKSQMLNGLKLLEGSDRPSVVGLSSYDITCAEDIHTLCQKAYQVRCTAATKVNAQSSRSHALLMLTIKCSSKLVAHDREATLTIIDLAGSERAQSTENRGVRLKEGAKINQSLLALGKCINARARNQRFVPYRESKLTRLLRPCFEGQCKASMIVCVSPSMINFDETHYSLEYGQRVMCVTAPARKLGTQERKLEVIRELEDKLKSSMLWRHILVTGLVERYPAMKNVLRKHVDVADIPVKDLLDLLDSCVDCKSQEARSSPINVYENSISPVKRLRRVI</sequence>
<keyword evidence="7" id="KW-1185">Reference proteome</keyword>
<evidence type="ECO:0000256" key="4">
    <source>
        <dbReference type="RuleBase" id="RU000394"/>
    </source>
</evidence>
<dbReference type="PANTHER" id="PTHR24115">
    <property type="entry name" value="KINESIN-RELATED"/>
    <property type="match status" value="1"/>
</dbReference>
<dbReference type="PROSITE" id="PS00411">
    <property type="entry name" value="KINESIN_MOTOR_1"/>
    <property type="match status" value="1"/>
</dbReference>
<dbReference type="GO" id="GO:0016887">
    <property type="term" value="F:ATP hydrolysis activity"/>
    <property type="evidence" value="ECO:0007669"/>
    <property type="project" value="TreeGrafter"/>
</dbReference>
<dbReference type="AlphaFoldDB" id="A0AAV5RKT4"/>
<protein>
    <recommendedName>
        <fullName evidence="4">Kinesin-like protein</fullName>
    </recommendedName>
</protein>
<dbReference type="InterPro" id="IPR036961">
    <property type="entry name" value="Kinesin_motor_dom_sf"/>
</dbReference>
<dbReference type="EMBL" id="BTGC01000005">
    <property type="protein sequence ID" value="GMM51343.1"/>
    <property type="molecule type" value="Genomic_DNA"/>
</dbReference>
<proteinExistence type="inferred from homology"/>
<dbReference type="Gene3D" id="3.40.850.10">
    <property type="entry name" value="Kinesin motor domain"/>
    <property type="match status" value="1"/>
</dbReference>
<comment type="caution">
    <text evidence="6">The sequence shown here is derived from an EMBL/GenBank/DDBJ whole genome shotgun (WGS) entry which is preliminary data.</text>
</comment>
<dbReference type="GO" id="GO:0007019">
    <property type="term" value="P:microtubule depolymerization"/>
    <property type="evidence" value="ECO:0007669"/>
    <property type="project" value="TreeGrafter"/>
</dbReference>
<dbReference type="GO" id="GO:0000070">
    <property type="term" value="P:mitotic sister chromatid segregation"/>
    <property type="evidence" value="ECO:0007669"/>
    <property type="project" value="TreeGrafter"/>
</dbReference>
<accession>A0AAV5RKT4</accession>
<dbReference type="GO" id="GO:0005524">
    <property type="term" value="F:ATP binding"/>
    <property type="evidence" value="ECO:0007669"/>
    <property type="project" value="UniProtKB-UniRule"/>
</dbReference>
<evidence type="ECO:0000313" key="6">
    <source>
        <dbReference type="EMBL" id="GMM51343.1"/>
    </source>
</evidence>
<feature type="domain" description="Kinesin motor" evidence="5">
    <location>
        <begin position="9"/>
        <end position="358"/>
    </location>
</feature>
<dbReference type="GO" id="GO:0005634">
    <property type="term" value="C:nucleus"/>
    <property type="evidence" value="ECO:0007669"/>
    <property type="project" value="TreeGrafter"/>
</dbReference>
<dbReference type="InterPro" id="IPR019821">
    <property type="entry name" value="Kinesin_motor_CS"/>
</dbReference>
<dbReference type="GO" id="GO:0005871">
    <property type="term" value="C:kinesin complex"/>
    <property type="evidence" value="ECO:0007669"/>
    <property type="project" value="TreeGrafter"/>
</dbReference>
<keyword evidence="4" id="KW-0493">Microtubule</keyword>
<dbReference type="InterPro" id="IPR001752">
    <property type="entry name" value="Kinesin_motor_dom"/>
</dbReference>
<dbReference type="Pfam" id="PF00225">
    <property type="entry name" value="Kinesin"/>
    <property type="match status" value="1"/>
</dbReference>
<dbReference type="PROSITE" id="PS50067">
    <property type="entry name" value="KINESIN_MOTOR_2"/>
    <property type="match status" value="1"/>
</dbReference>
<comment type="similarity">
    <text evidence="3 4">Belongs to the TRAFAC class myosin-kinesin ATPase superfamily. Kinesin family.</text>
</comment>
<dbReference type="SMART" id="SM00129">
    <property type="entry name" value="KISc"/>
    <property type="match status" value="1"/>
</dbReference>
<dbReference type="PANTHER" id="PTHR24115:SF372">
    <property type="entry name" value="KINESIN-LIKE PROTEIN"/>
    <property type="match status" value="1"/>
</dbReference>
<name>A0AAV5RKT4_STABA</name>
<dbReference type="SUPFAM" id="SSF52540">
    <property type="entry name" value="P-loop containing nucleoside triphosphate hydrolases"/>
    <property type="match status" value="1"/>
</dbReference>
<evidence type="ECO:0000256" key="1">
    <source>
        <dbReference type="ARBA" id="ARBA00022741"/>
    </source>
</evidence>
<dbReference type="Proteomes" id="UP001362899">
    <property type="component" value="Unassembled WGS sequence"/>
</dbReference>
<evidence type="ECO:0000256" key="3">
    <source>
        <dbReference type="PROSITE-ProRule" id="PRU00283"/>
    </source>
</evidence>
<dbReference type="GO" id="GO:0061673">
    <property type="term" value="C:mitotic spindle astral microtubule"/>
    <property type="evidence" value="ECO:0007669"/>
    <property type="project" value="TreeGrafter"/>
</dbReference>
<dbReference type="GO" id="GO:1990023">
    <property type="term" value="C:mitotic spindle midzone"/>
    <property type="evidence" value="ECO:0007669"/>
    <property type="project" value="TreeGrafter"/>
</dbReference>
<reference evidence="6 7" key="1">
    <citation type="journal article" date="2023" name="Elife">
        <title>Identification of key yeast species and microbe-microbe interactions impacting larval growth of Drosophila in the wild.</title>
        <authorList>
            <person name="Mure A."/>
            <person name="Sugiura Y."/>
            <person name="Maeda R."/>
            <person name="Honda K."/>
            <person name="Sakurai N."/>
            <person name="Takahashi Y."/>
            <person name="Watada M."/>
            <person name="Katoh T."/>
            <person name="Gotoh A."/>
            <person name="Gotoh Y."/>
            <person name="Taniguchi I."/>
            <person name="Nakamura K."/>
            <person name="Hayashi T."/>
            <person name="Katayama T."/>
            <person name="Uemura T."/>
            <person name="Hattori Y."/>
        </authorList>
    </citation>
    <scope>NUCLEOTIDE SEQUENCE [LARGE SCALE GENOMIC DNA]</scope>
    <source>
        <strain evidence="6 7">SB-73</strain>
    </source>
</reference>
<dbReference type="InterPro" id="IPR027417">
    <property type="entry name" value="P-loop_NTPase"/>
</dbReference>
<keyword evidence="3 4" id="KW-0505">Motor protein</keyword>
<keyword evidence="1 3" id="KW-0547">Nucleotide-binding</keyword>